<proteinExistence type="inferred from homology"/>
<evidence type="ECO:0000259" key="7">
    <source>
        <dbReference type="Pfam" id="PF02753"/>
    </source>
</evidence>
<evidence type="ECO:0000313" key="9">
    <source>
        <dbReference type="Proteomes" id="UP001164064"/>
    </source>
</evidence>
<dbReference type="PANTHER" id="PTHR30251">
    <property type="entry name" value="PILUS ASSEMBLY CHAPERONE"/>
    <property type="match status" value="1"/>
</dbReference>
<dbReference type="InterPro" id="IPR036316">
    <property type="entry name" value="Pili_assmbl_chap_C_dom_sf"/>
</dbReference>
<feature type="domain" description="Pili assembly chaperone C-terminal" evidence="7">
    <location>
        <begin position="174"/>
        <end position="237"/>
    </location>
</feature>
<comment type="subcellular location">
    <subcellularLocation>
        <location evidence="1">Periplasm</location>
    </subcellularLocation>
</comment>
<dbReference type="PANTHER" id="PTHR30251:SF25">
    <property type="entry name" value="FIMBRIAE CHAPARONE"/>
    <property type="match status" value="1"/>
</dbReference>
<dbReference type="GO" id="GO:0030288">
    <property type="term" value="C:outer membrane-bounded periplasmic space"/>
    <property type="evidence" value="ECO:0007669"/>
    <property type="project" value="InterPro"/>
</dbReference>
<dbReference type="GO" id="GO:0071555">
    <property type="term" value="P:cell wall organization"/>
    <property type="evidence" value="ECO:0007669"/>
    <property type="project" value="InterPro"/>
</dbReference>
<dbReference type="InterPro" id="IPR016148">
    <property type="entry name" value="Pili_assmbl_chaperone_C"/>
</dbReference>
<dbReference type="InterPro" id="IPR050643">
    <property type="entry name" value="Periplasmic_pilus_chap"/>
</dbReference>
<keyword evidence="5" id="KW-0143">Chaperone</keyword>
<organism evidence="8 9">
    <name type="scientific">Acinetobacter ursingii</name>
    <dbReference type="NCBI Taxonomy" id="108980"/>
    <lineage>
        <taxon>Bacteria</taxon>
        <taxon>Pseudomonadati</taxon>
        <taxon>Pseudomonadota</taxon>
        <taxon>Gammaproteobacteria</taxon>
        <taxon>Moraxellales</taxon>
        <taxon>Moraxellaceae</taxon>
        <taxon>Acinetobacter</taxon>
    </lineage>
</organism>
<dbReference type="EMBL" id="CP089051">
    <property type="protein sequence ID" value="UYF71788.1"/>
    <property type="molecule type" value="Genomic_DNA"/>
</dbReference>
<dbReference type="SUPFAM" id="SSF49354">
    <property type="entry name" value="PapD-like"/>
    <property type="match status" value="1"/>
</dbReference>
<dbReference type="PRINTS" id="PR00969">
    <property type="entry name" value="CHAPERONPILI"/>
</dbReference>
<protein>
    <submittedName>
        <fullName evidence="8">Molecular chaperone</fullName>
    </submittedName>
</protein>
<name>A0AA46S4U8_9GAMM</name>
<evidence type="ECO:0000259" key="6">
    <source>
        <dbReference type="Pfam" id="PF00345"/>
    </source>
</evidence>
<reference evidence="8" key="1">
    <citation type="journal article" date="2022" name="J Glob Antimicrob Resist">
        <title>Comparative analysis of IMP-4- and OXA-58-containing plasmids of three carbapenemase-producing Acinetobacter ursingii strains in the Netherlands.</title>
        <authorList>
            <person name="Hendrickx A.P.A."/>
            <person name="Schade R.P."/>
            <person name="Landman F."/>
            <person name="Bosch T."/>
            <person name="Schouls L.M."/>
            <person name="van Dijk K."/>
        </authorList>
    </citation>
    <scope>NUCLEOTIDE SEQUENCE</scope>
    <source>
        <strain evidence="8">RIVM_C010559</strain>
    </source>
</reference>
<keyword evidence="3" id="KW-0732">Signal</keyword>
<dbReference type="SUPFAM" id="SSF49584">
    <property type="entry name" value="Periplasmic chaperone C-domain"/>
    <property type="match status" value="1"/>
</dbReference>
<dbReference type="AlphaFoldDB" id="A0AA46S4U8"/>
<dbReference type="Proteomes" id="UP001164064">
    <property type="component" value="Chromosome"/>
</dbReference>
<evidence type="ECO:0000256" key="5">
    <source>
        <dbReference type="ARBA" id="ARBA00023186"/>
    </source>
</evidence>
<evidence type="ECO:0000256" key="1">
    <source>
        <dbReference type="ARBA" id="ARBA00004418"/>
    </source>
</evidence>
<dbReference type="InterPro" id="IPR016147">
    <property type="entry name" value="Pili_assmbl_chaperone_N"/>
</dbReference>
<gene>
    <name evidence="8" type="ORF">LSO60_00350</name>
</gene>
<dbReference type="Pfam" id="PF00345">
    <property type="entry name" value="PapD_N"/>
    <property type="match status" value="1"/>
</dbReference>
<evidence type="ECO:0000256" key="3">
    <source>
        <dbReference type="ARBA" id="ARBA00022729"/>
    </source>
</evidence>
<comment type="similarity">
    <text evidence="2">Belongs to the periplasmic pilus chaperone family.</text>
</comment>
<dbReference type="Gene3D" id="2.60.40.10">
    <property type="entry name" value="Immunoglobulins"/>
    <property type="match status" value="2"/>
</dbReference>
<dbReference type="Pfam" id="PF02753">
    <property type="entry name" value="PapD_C"/>
    <property type="match status" value="1"/>
</dbReference>
<keyword evidence="4" id="KW-0574">Periplasm</keyword>
<accession>A0AA46S4U8</accession>
<dbReference type="InterPro" id="IPR008962">
    <property type="entry name" value="PapD-like_sf"/>
</dbReference>
<dbReference type="InterPro" id="IPR013783">
    <property type="entry name" value="Ig-like_fold"/>
</dbReference>
<evidence type="ECO:0000313" key="8">
    <source>
        <dbReference type="EMBL" id="UYF71788.1"/>
    </source>
</evidence>
<evidence type="ECO:0000256" key="4">
    <source>
        <dbReference type="ARBA" id="ARBA00022764"/>
    </source>
</evidence>
<dbReference type="InterPro" id="IPR001829">
    <property type="entry name" value="Pili_assmbl_chaperone_bac"/>
</dbReference>
<dbReference type="RefSeq" id="WP_151722496.1">
    <property type="nucleotide sequence ID" value="NZ_BKGN01000125.1"/>
</dbReference>
<feature type="domain" description="Pili assembly chaperone N-terminal" evidence="6">
    <location>
        <begin position="27"/>
        <end position="150"/>
    </location>
</feature>
<sequence>MVNISGHMSKIGLIVMSSLMLNTSFAGVVLTGTRVILADGQNEKTIHLQNVDSVPALVQIWLDDGDENSTLETSKAPFVVSPQIFRMEPNVGQTVRVRFTGADQVAQDKESLYYLNFVQYPASKKQEMDNNRLMVVFKNRIKVFYRPKNLVGNSAQTIEKLRFKFNSQSKQLSVTNPTAYFANVQEVRLLTSQNQLVVNRNQIIAPNSTVNWAANISEAAAKAAKVKVTLVNDYGATVIHEASLSP</sequence>
<evidence type="ECO:0000256" key="2">
    <source>
        <dbReference type="ARBA" id="ARBA00007399"/>
    </source>
</evidence>